<evidence type="ECO:0000313" key="4">
    <source>
        <dbReference type="EMBL" id="TCP00603.1"/>
    </source>
</evidence>
<dbReference type="GeneID" id="99683362"/>
<dbReference type="PANTHER" id="PTHR37423">
    <property type="entry name" value="SOLUBLE LYTIC MUREIN TRANSGLYCOSYLASE-RELATED"/>
    <property type="match status" value="1"/>
</dbReference>
<reference evidence="4 5" key="1">
    <citation type="submission" date="2019-03" db="EMBL/GenBank/DDBJ databases">
        <title>Genomic Encyclopedia of Type Strains, Phase IV (KMG-IV): sequencing the most valuable type-strain genomes for metagenomic binning, comparative biology and taxonomic classification.</title>
        <authorList>
            <person name="Goeker M."/>
        </authorList>
    </citation>
    <scope>NUCLEOTIDE SEQUENCE [LARGE SCALE GENOMIC DNA]</scope>
    <source>
        <strain evidence="4 5">DSM 1709</strain>
    </source>
</reference>
<dbReference type="PANTHER" id="PTHR37423:SF2">
    <property type="entry name" value="MEMBRANE-BOUND LYTIC MUREIN TRANSGLYCOSYLASE C"/>
    <property type="match status" value="1"/>
</dbReference>
<dbReference type="EMBL" id="SLXD01000012">
    <property type="protein sequence ID" value="TCP00603.1"/>
    <property type="molecule type" value="Genomic_DNA"/>
</dbReference>
<dbReference type="AlphaFoldDB" id="A0A4R2MMU6"/>
<dbReference type="SUPFAM" id="SSF53955">
    <property type="entry name" value="Lysozyme-like"/>
    <property type="match status" value="1"/>
</dbReference>
<accession>A0A4R2MMU6</accession>
<comment type="caution">
    <text evidence="4">The sequence shown here is derived from an EMBL/GenBank/DDBJ whole genome shotgun (WGS) entry which is preliminary data.</text>
</comment>
<dbReference type="RefSeq" id="WP_132648655.1">
    <property type="nucleotide sequence ID" value="NZ_CP181386.1"/>
</dbReference>
<gene>
    <name evidence="4" type="ORF">EV684_11240</name>
</gene>
<dbReference type="PROSITE" id="PS51257">
    <property type="entry name" value="PROKAR_LIPOPROTEIN"/>
    <property type="match status" value="1"/>
</dbReference>
<keyword evidence="2" id="KW-0732">Signal</keyword>
<dbReference type="InterPro" id="IPR023346">
    <property type="entry name" value="Lysozyme-like_dom_sf"/>
</dbReference>
<proteinExistence type="inferred from homology"/>
<evidence type="ECO:0000256" key="2">
    <source>
        <dbReference type="SAM" id="SignalP"/>
    </source>
</evidence>
<organism evidence="4 5">
    <name type="scientific">Rubrivivax gelatinosus</name>
    <name type="common">Rhodocyclus gelatinosus</name>
    <name type="synonym">Rhodopseudomonas gelatinosa</name>
    <dbReference type="NCBI Taxonomy" id="28068"/>
    <lineage>
        <taxon>Bacteria</taxon>
        <taxon>Pseudomonadati</taxon>
        <taxon>Pseudomonadota</taxon>
        <taxon>Betaproteobacteria</taxon>
        <taxon>Burkholderiales</taxon>
        <taxon>Sphaerotilaceae</taxon>
        <taxon>Rubrivivax</taxon>
    </lineage>
</organism>
<dbReference type="OrthoDB" id="92254at2"/>
<protein>
    <submittedName>
        <fullName evidence="4">Transglycosylase-like protein with SLT domain</fullName>
    </submittedName>
</protein>
<comment type="similarity">
    <text evidence="1">Belongs to the transglycosylase Slt family.</text>
</comment>
<dbReference type="Proteomes" id="UP000295106">
    <property type="component" value="Unassembled WGS sequence"/>
</dbReference>
<dbReference type="PROSITE" id="PS51318">
    <property type="entry name" value="TAT"/>
    <property type="match status" value="1"/>
</dbReference>
<feature type="chain" id="PRO_5020183204" evidence="2">
    <location>
        <begin position="22"/>
        <end position="200"/>
    </location>
</feature>
<feature type="signal peptide" evidence="2">
    <location>
        <begin position="1"/>
        <end position="21"/>
    </location>
</feature>
<evidence type="ECO:0000256" key="1">
    <source>
        <dbReference type="ARBA" id="ARBA00007734"/>
    </source>
</evidence>
<dbReference type="InterPro" id="IPR006311">
    <property type="entry name" value="TAT_signal"/>
</dbReference>
<sequence length="200" mass="22227">MIGRRALLALPLAAACGAARAGAQKEEPLADAVRGALAAAVADGAPPKPSFGRIEDRLAYLRWLGAASEKLKRRKSEHRTRVEFLETVWYESRRAGLETSLVLGLVQVESGFRKYAISRAGARGYMQVMPFWARLIGDGDASRLFHMQTNLRFGCVILRHYLDVERGDLFMALGRYNGSRGRPEYPGMVFGARRSWDLKA</sequence>
<dbReference type="CDD" id="cd00254">
    <property type="entry name" value="LT-like"/>
    <property type="match status" value="1"/>
</dbReference>
<evidence type="ECO:0000313" key="5">
    <source>
        <dbReference type="Proteomes" id="UP000295106"/>
    </source>
</evidence>
<dbReference type="Pfam" id="PF01464">
    <property type="entry name" value="SLT"/>
    <property type="match status" value="1"/>
</dbReference>
<dbReference type="InterPro" id="IPR008258">
    <property type="entry name" value="Transglycosylase_SLT_dom_1"/>
</dbReference>
<feature type="domain" description="Transglycosylase SLT" evidence="3">
    <location>
        <begin position="92"/>
        <end position="182"/>
    </location>
</feature>
<dbReference type="Gene3D" id="1.10.530.10">
    <property type="match status" value="1"/>
</dbReference>
<name>A0A4R2MMU6_RUBGE</name>
<evidence type="ECO:0000259" key="3">
    <source>
        <dbReference type="Pfam" id="PF01464"/>
    </source>
</evidence>